<sequence>MDYLVRSPAKSENFFLRIGFYCLLVLHLFSTSALEAQTYGGATAIYTDHGGYWTSGIGNISPVLPNDSHHLLGFTWQGVVYSTGVNDGRLSLEGVSFSPQVYQAFPVRNIYEKSSGTYIGLGQLYDGVDNGISDPPPFPVPPNLSTFLTDGLQGLDYGTGVANIAAGNVIFDFSGIIDPTQIGDGIPDVLVTQFADPSSTLDEIFLTDSDGNLVGNSLTINHTTVNILGQWSADFYELDGNDAAFVKSPRDLRLWVADLEAFGINLGNYEEVRSLRYRLNGSSDIAFAAYKVGVFDIVAANNDQGTTNQEEPVVLDVLTNDLPADILDPSELSILSPPANGTLTIDSVTGQISYLPDPEFFGTDQFTYQICGEGGMQCDEAIVTIEVNQVTLPLKWLKFTGTVMADRGVSLYWTTAFEKNTAYFEVQVSTDGRSWQLLDRIAASGFSNNAIDYAHFFPLLGEGRVFVRLKQIDLDQREAFSEVLGLDFNTKAGSRFRVFPNPADMVLRVEGLPDQGFAIKVFDVRGEDKTHLINRIEANTFFVDLEVGRLDPGIYVLTCGGRKLKFQKR</sequence>
<dbReference type="Gene3D" id="2.60.40.3440">
    <property type="match status" value="1"/>
</dbReference>
<keyword evidence="2" id="KW-1185">Reference proteome</keyword>
<dbReference type="AlphaFoldDB" id="A0A1M7NF63"/>
<dbReference type="EMBL" id="FRCY01000005">
    <property type="protein sequence ID" value="SHN02270.1"/>
    <property type="molecule type" value="Genomic_DNA"/>
</dbReference>
<proteinExistence type="predicted"/>
<gene>
    <name evidence="1" type="ORF">SAMN04488057_105270</name>
</gene>
<evidence type="ECO:0008006" key="3">
    <source>
        <dbReference type="Google" id="ProtNLM"/>
    </source>
</evidence>
<evidence type="ECO:0000313" key="1">
    <source>
        <dbReference type="EMBL" id="SHN02270.1"/>
    </source>
</evidence>
<protein>
    <recommendedName>
        <fullName evidence="3">Por secretion system C-terminal sorting domain-containing protein</fullName>
    </recommendedName>
</protein>
<dbReference type="STRING" id="388280.SAMN04488057_105270"/>
<accession>A0A1M7NF63</accession>
<organism evidence="1 2">
    <name type="scientific">Cyclobacterium lianum</name>
    <dbReference type="NCBI Taxonomy" id="388280"/>
    <lineage>
        <taxon>Bacteria</taxon>
        <taxon>Pseudomonadati</taxon>
        <taxon>Bacteroidota</taxon>
        <taxon>Cytophagia</taxon>
        <taxon>Cytophagales</taxon>
        <taxon>Cyclobacteriaceae</taxon>
        <taxon>Cyclobacterium</taxon>
    </lineage>
</organism>
<evidence type="ECO:0000313" key="2">
    <source>
        <dbReference type="Proteomes" id="UP000184513"/>
    </source>
</evidence>
<dbReference type="Pfam" id="PF17963">
    <property type="entry name" value="Big_9"/>
    <property type="match status" value="1"/>
</dbReference>
<dbReference type="Proteomes" id="UP000184513">
    <property type="component" value="Unassembled WGS sequence"/>
</dbReference>
<dbReference type="RefSeq" id="WP_073094501.1">
    <property type="nucleotide sequence ID" value="NZ_FRCY01000005.1"/>
</dbReference>
<reference evidence="1 2" key="1">
    <citation type="submission" date="2016-11" db="EMBL/GenBank/DDBJ databases">
        <authorList>
            <person name="Jaros S."/>
            <person name="Januszkiewicz K."/>
            <person name="Wedrychowicz H."/>
        </authorList>
    </citation>
    <scope>NUCLEOTIDE SEQUENCE [LARGE SCALE GENOMIC DNA]</scope>
    <source>
        <strain evidence="1 2">CGMCC 1.6102</strain>
    </source>
</reference>
<name>A0A1M7NF63_9BACT</name>
<dbReference type="OrthoDB" id="663485at2"/>